<comment type="similarity">
    <text evidence="1">Belongs to the histidine acid phosphatase family.</text>
</comment>
<dbReference type="AlphaFoldDB" id="A0A836C6S8"/>
<dbReference type="EMBL" id="JAFCMP010000552">
    <property type="protein sequence ID" value="KAG5175195.1"/>
    <property type="molecule type" value="Genomic_DNA"/>
</dbReference>
<keyword evidence="4" id="KW-0472">Membrane</keyword>
<feature type="region of interest" description="Disordered" evidence="3">
    <location>
        <begin position="14"/>
        <end position="55"/>
    </location>
</feature>
<keyword evidence="2" id="KW-0378">Hydrolase</keyword>
<keyword evidence="4" id="KW-1133">Transmembrane helix</keyword>
<organism evidence="5 6">
    <name type="scientific">Tribonema minus</name>
    <dbReference type="NCBI Taxonomy" id="303371"/>
    <lineage>
        <taxon>Eukaryota</taxon>
        <taxon>Sar</taxon>
        <taxon>Stramenopiles</taxon>
        <taxon>Ochrophyta</taxon>
        <taxon>PX clade</taxon>
        <taxon>Xanthophyceae</taxon>
        <taxon>Tribonematales</taxon>
        <taxon>Tribonemataceae</taxon>
        <taxon>Tribonema</taxon>
    </lineage>
</organism>
<comment type="caution">
    <text evidence="5">The sequence shown here is derived from an EMBL/GenBank/DDBJ whole genome shotgun (WGS) entry which is preliminary data.</text>
</comment>
<dbReference type="InterPro" id="IPR050645">
    <property type="entry name" value="Histidine_acid_phosphatase"/>
</dbReference>
<evidence type="ECO:0000256" key="1">
    <source>
        <dbReference type="ARBA" id="ARBA00005375"/>
    </source>
</evidence>
<evidence type="ECO:0000313" key="6">
    <source>
        <dbReference type="Proteomes" id="UP000664859"/>
    </source>
</evidence>
<accession>A0A836C6S8</accession>
<evidence type="ECO:0000256" key="4">
    <source>
        <dbReference type="SAM" id="Phobius"/>
    </source>
</evidence>
<reference evidence="5" key="1">
    <citation type="submission" date="2021-02" db="EMBL/GenBank/DDBJ databases">
        <title>First Annotated Genome of the Yellow-green Alga Tribonema minus.</title>
        <authorList>
            <person name="Mahan K.M."/>
        </authorList>
    </citation>
    <scope>NUCLEOTIDE SEQUENCE</scope>
    <source>
        <strain evidence="5">UTEX B ZZ1240</strain>
    </source>
</reference>
<dbReference type="Gene3D" id="3.40.50.1240">
    <property type="entry name" value="Phosphoglycerate mutase-like"/>
    <property type="match status" value="1"/>
</dbReference>
<feature type="region of interest" description="Disordered" evidence="3">
    <location>
        <begin position="388"/>
        <end position="412"/>
    </location>
</feature>
<evidence type="ECO:0000256" key="3">
    <source>
        <dbReference type="SAM" id="MobiDB-lite"/>
    </source>
</evidence>
<protein>
    <submittedName>
        <fullName evidence="5">Histidine phosphatase superfamily</fullName>
    </submittedName>
</protein>
<dbReference type="PROSITE" id="PS00616">
    <property type="entry name" value="HIS_ACID_PHOSPHAT_1"/>
    <property type="match status" value="1"/>
</dbReference>
<dbReference type="SUPFAM" id="SSF53254">
    <property type="entry name" value="Phosphoglycerate mutase-like"/>
    <property type="match status" value="1"/>
</dbReference>
<evidence type="ECO:0000313" key="5">
    <source>
        <dbReference type="EMBL" id="KAG5175195.1"/>
    </source>
</evidence>
<name>A0A836C6S8_9STRA</name>
<sequence>MELTSLKVHRRAKRGDVDAEAGDTSPLMVQESDSDNASLRAPGTGGTGQQNVDPEWLRRLEDNGERELPRFMRSGWFKSLFILVIVLVALSPIIFKVRRESAELERRRYHNDSFKEKNPNVSSLPADEQWNYYCHASFPGALDTLNYTAPGEATLISVQVITRHGDRAPCNVLPHEVNITWYCDDPDPYDPAFTPVKISHIRDEPPALRPSNLWQQGNCAACDLTGRGLVQHYMLGEALGAIYSQFVAINPNTVYARSTDEARTRQSAEAFIRGLLTVAVEAGTVQLRTGVINRADMLRPQPTMCPALADAFDAIQQSEPWGQNLEEHGGLMTSLTAMLETTDPGFPSGGEWNTSFDHFFDNIQSRHCHGLAMPCALHAASAAVSASERNGTSDGNSSTAESSSSGGAAGGDECVTEEQHLELYEAASWEFRYRFGGTHLRHVVARLGSGALVGQLLENMQAATSSTFDAKVASPAGKDGVFFLYSGHDDTIGGLLSALQVAGWNWPPYASNLIWELWRDDSSSQPFVRVIYNGKVLELPFCSQATCPLQEFRSWLLAHVVPSDMLAECQQGPQGA</sequence>
<gene>
    <name evidence="5" type="ORF">JKP88DRAFT_351563</name>
</gene>
<keyword evidence="6" id="KW-1185">Reference proteome</keyword>
<dbReference type="InterPro" id="IPR000560">
    <property type="entry name" value="His_Pase_clade-2"/>
</dbReference>
<evidence type="ECO:0000256" key="2">
    <source>
        <dbReference type="ARBA" id="ARBA00022801"/>
    </source>
</evidence>
<feature type="compositionally biased region" description="Low complexity" evidence="3">
    <location>
        <begin position="388"/>
        <end position="406"/>
    </location>
</feature>
<dbReference type="CDD" id="cd07061">
    <property type="entry name" value="HP_HAP_like"/>
    <property type="match status" value="1"/>
</dbReference>
<dbReference type="InterPro" id="IPR029033">
    <property type="entry name" value="His_PPase_superfam"/>
</dbReference>
<feature type="transmembrane region" description="Helical" evidence="4">
    <location>
        <begin position="76"/>
        <end position="95"/>
    </location>
</feature>
<dbReference type="Pfam" id="PF00328">
    <property type="entry name" value="His_Phos_2"/>
    <property type="match status" value="1"/>
</dbReference>
<dbReference type="PANTHER" id="PTHR11567">
    <property type="entry name" value="ACID PHOSPHATASE-RELATED"/>
    <property type="match status" value="1"/>
</dbReference>
<proteinExistence type="inferred from homology"/>
<dbReference type="InterPro" id="IPR033379">
    <property type="entry name" value="Acid_Pase_AS"/>
</dbReference>
<dbReference type="GO" id="GO:0016791">
    <property type="term" value="F:phosphatase activity"/>
    <property type="evidence" value="ECO:0007669"/>
    <property type="project" value="TreeGrafter"/>
</dbReference>
<dbReference type="OrthoDB" id="10257284at2759"/>
<dbReference type="Proteomes" id="UP000664859">
    <property type="component" value="Unassembled WGS sequence"/>
</dbReference>
<keyword evidence="4" id="KW-0812">Transmembrane</keyword>
<dbReference type="PANTHER" id="PTHR11567:SF110">
    <property type="entry name" value="2-PHOSPHOXYLOSE PHOSPHATASE 1"/>
    <property type="match status" value="1"/>
</dbReference>